<name>A0A2B4RP36_STYPI</name>
<proteinExistence type="predicted"/>
<dbReference type="Gene3D" id="3.90.320.10">
    <property type="match status" value="1"/>
</dbReference>
<dbReference type="AlphaFoldDB" id="A0A2B4RP36"/>
<evidence type="ECO:0000313" key="3">
    <source>
        <dbReference type="Proteomes" id="UP000225706"/>
    </source>
</evidence>
<evidence type="ECO:0000259" key="1">
    <source>
        <dbReference type="SMART" id="SM00513"/>
    </source>
</evidence>
<dbReference type="EMBL" id="LSMT01000364">
    <property type="protein sequence ID" value="PFX19361.1"/>
    <property type="molecule type" value="Genomic_DNA"/>
</dbReference>
<dbReference type="SUPFAM" id="SSF68906">
    <property type="entry name" value="SAP domain"/>
    <property type="match status" value="1"/>
</dbReference>
<dbReference type="Gene3D" id="1.10.720.30">
    <property type="entry name" value="SAP domain"/>
    <property type="match status" value="1"/>
</dbReference>
<evidence type="ECO:0000313" key="2">
    <source>
        <dbReference type="EMBL" id="PFX19361.1"/>
    </source>
</evidence>
<dbReference type="Pfam" id="PF02037">
    <property type="entry name" value="SAP"/>
    <property type="match status" value="1"/>
</dbReference>
<keyword evidence="3" id="KW-1185">Reference proteome</keyword>
<sequence length="444" mass="50022">MDTNIDEDKKFAEWVTEDIKKWGVDELKSLLSKLKLKASGTKHELAHRLLPFQNSDNDLLEKQIKEINKSFKFKTSMDKTPPPSGEWLLDGSFYPKLRCNNVFKLRAVLEDRSFSMKSETCDQAVLRPRVSVMSNDVWHSYVVIDDKKLTEQKDASQLKESHTNAKSDLLFVNEKNAMKELLEIVHNAEGEMKILSLPKYTNKPEPYGCNYVKVDQRSSEWQSLRVVVISASKLPYLLGFHVQKEFIRSWFFIHNNIDESLAAPKTFKNFARGHQFEGNAIELFKELSGVMEGLQFCLHRSAPGVLRPSSFLFPLRCPVEGRAGDVVLLPPHNMSNPSPSPLHDDGPHAVLVASCEKFLVGDGLRPEDAEDSSEVLGVEVDGQVGEQRQHTTTLSHTGLHIEADVAASYLAGEVVVEALNDENDFLRYSERPDDSPQALSVDKG</sequence>
<dbReference type="InterPro" id="IPR011604">
    <property type="entry name" value="PDDEXK-like_dom_sf"/>
</dbReference>
<gene>
    <name evidence="2" type="ORF">AWC38_SpisGene16220</name>
</gene>
<protein>
    <recommendedName>
        <fullName evidence="1">SAP domain-containing protein</fullName>
    </recommendedName>
</protein>
<dbReference type="InterPro" id="IPR003034">
    <property type="entry name" value="SAP_dom"/>
</dbReference>
<dbReference type="SMART" id="SM00513">
    <property type="entry name" value="SAP"/>
    <property type="match status" value="1"/>
</dbReference>
<comment type="caution">
    <text evidence="2">The sequence shown here is derived from an EMBL/GenBank/DDBJ whole genome shotgun (WGS) entry which is preliminary data.</text>
</comment>
<dbReference type="InterPro" id="IPR036361">
    <property type="entry name" value="SAP_dom_sf"/>
</dbReference>
<dbReference type="Proteomes" id="UP000225706">
    <property type="component" value="Unassembled WGS sequence"/>
</dbReference>
<organism evidence="2 3">
    <name type="scientific">Stylophora pistillata</name>
    <name type="common">Smooth cauliflower coral</name>
    <dbReference type="NCBI Taxonomy" id="50429"/>
    <lineage>
        <taxon>Eukaryota</taxon>
        <taxon>Metazoa</taxon>
        <taxon>Cnidaria</taxon>
        <taxon>Anthozoa</taxon>
        <taxon>Hexacorallia</taxon>
        <taxon>Scleractinia</taxon>
        <taxon>Astrocoeniina</taxon>
        <taxon>Pocilloporidae</taxon>
        <taxon>Stylophora</taxon>
    </lineage>
</organism>
<accession>A0A2B4RP36</accession>
<reference evidence="3" key="1">
    <citation type="journal article" date="2017" name="bioRxiv">
        <title>Comparative analysis of the genomes of Stylophora pistillata and Acropora digitifera provides evidence for extensive differences between species of corals.</title>
        <authorList>
            <person name="Voolstra C.R."/>
            <person name="Li Y."/>
            <person name="Liew Y.J."/>
            <person name="Baumgarten S."/>
            <person name="Zoccola D."/>
            <person name="Flot J.-F."/>
            <person name="Tambutte S."/>
            <person name="Allemand D."/>
            <person name="Aranda M."/>
        </authorList>
    </citation>
    <scope>NUCLEOTIDE SEQUENCE [LARGE SCALE GENOMIC DNA]</scope>
</reference>
<feature type="domain" description="SAP" evidence="1">
    <location>
        <begin position="19"/>
        <end position="53"/>
    </location>
</feature>